<dbReference type="WBParaSite" id="SBAD_0000323301-mRNA-1">
    <property type="protein sequence ID" value="SBAD_0000323301-mRNA-1"/>
    <property type="gene ID" value="SBAD_0000323301"/>
</dbReference>
<evidence type="ECO:0000313" key="3">
    <source>
        <dbReference type="Proteomes" id="UP000270296"/>
    </source>
</evidence>
<evidence type="ECO:0000256" key="1">
    <source>
        <dbReference type="SAM" id="MobiDB-lite"/>
    </source>
</evidence>
<feature type="compositionally biased region" description="Basic residues" evidence="1">
    <location>
        <begin position="15"/>
        <end position="29"/>
    </location>
</feature>
<organism evidence="4">
    <name type="scientific">Soboliphyme baturini</name>
    <dbReference type="NCBI Taxonomy" id="241478"/>
    <lineage>
        <taxon>Eukaryota</taxon>
        <taxon>Metazoa</taxon>
        <taxon>Ecdysozoa</taxon>
        <taxon>Nematoda</taxon>
        <taxon>Enoplea</taxon>
        <taxon>Dorylaimia</taxon>
        <taxon>Dioctophymatida</taxon>
        <taxon>Dioctophymatoidea</taxon>
        <taxon>Soboliphymatidae</taxon>
        <taxon>Soboliphyme</taxon>
    </lineage>
</organism>
<evidence type="ECO:0000313" key="2">
    <source>
        <dbReference type="EMBL" id="VDO99959.1"/>
    </source>
</evidence>
<dbReference type="Proteomes" id="UP000270296">
    <property type="component" value="Unassembled WGS sequence"/>
</dbReference>
<sequence length="157" mass="17369">MTTCDGENNNPLMTLRKRGETKRRGKKTTVKATVQRITAHPTHRANDDDPHKTRNDTAGTRLQPPSLCFRCHLSHVVGASAEASLPFARRNSARLRFDSACLPAYPSVGHSSFPALALERGVVGTDTGIRIRKGAPPRRNDCKTGDRHTNFHFTRAE</sequence>
<feature type="region of interest" description="Disordered" evidence="1">
    <location>
        <begin position="135"/>
        <end position="157"/>
    </location>
</feature>
<reference evidence="4" key="1">
    <citation type="submission" date="2016-06" db="UniProtKB">
        <authorList>
            <consortium name="WormBaseParasite"/>
        </authorList>
    </citation>
    <scope>IDENTIFICATION</scope>
</reference>
<accession>A0A183IHJ2</accession>
<reference evidence="2 3" key="2">
    <citation type="submission" date="2018-11" db="EMBL/GenBank/DDBJ databases">
        <authorList>
            <consortium name="Pathogen Informatics"/>
        </authorList>
    </citation>
    <scope>NUCLEOTIDE SEQUENCE [LARGE SCALE GENOMIC DNA]</scope>
</reference>
<proteinExistence type="predicted"/>
<feature type="region of interest" description="Disordered" evidence="1">
    <location>
        <begin position="1"/>
        <end position="61"/>
    </location>
</feature>
<evidence type="ECO:0000313" key="4">
    <source>
        <dbReference type="WBParaSite" id="SBAD_0000323301-mRNA-1"/>
    </source>
</evidence>
<keyword evidence="3" id="KW-1185">Reference proteome</keyword>
<name>A0A183IHJ2_9BILA</name>
<gene>
    <name evidence="2" type="ORF">SBAD_LOCUS3087</name>
</gene>
<dbReference type="EMBL" id="UZAM01007562">
    <property type="protein sequence ID" value="VDO99959.1"/>
    <property type="molecule type" value="Genomic_DNA"/>
</dbReference>
<feature type="compositionally biased region" description="Polar residues" evidence="1">
    <location>
        <begin position="1"/>
        <end position="12"/>
    </location>
</feature>
<feature type="compositionally biased region" description="Basic and acidic residues" evidence="1">
    <location>
        <begin position="44"/>
        <end position="55"/>
    </location>
</feature>
<protein>
    <submittedName>
        <fullName evidence="2 4">Uncharacterized protein</fullName>
    </submittedName>
</protein>
<dbReference type="AlphaFoldDB" id="A0A183IHJ2"/>
<feature type="compositionally biased region" description="Basic and acidic residues" evidence="1">
    <location>
        <begin position="138"/>
        <end position="157"/>
    </location>
</feature>